<reference evidence="1 2" key="1">
    <citation type="journal article" date="2011" name="Stand. Genomic Sci.">
        <title>Complete genome sequence of Marivirga tractuosa type strain (H-43).</title>
        <authorList>
            <person name="Pagani I."/>
            <person name="Chertkov O."/>
            <person name="Lapidus A."/>
            <person name="Lucas S."/>
            <person name="Del Rio T.G."/>
            <person name="Tice H."/>
            <person name="Copeland A."/>
            <person name="Cheng J.F."/>
            <person name="Nolan M."/>
            <person name="Saunders E."/>
            <person name="Pitluck S."/>
            <person name="Held B."/>
            <person name="Goodwin L."/>
            <person name="Liolios K."/>
            <person name="Ovchinikova G."/>
            <person name="Ivanova N."/>
            <person name="Mavromatis K."/>
            <person name="Pati A."/>
            <person name="Chen A."/>
            <person name="Palaniappan K."/>
            <person name="Land M."/>
            <person name="Hauser L."/>
            <person name="Jeffries C.D."/>
            <person name="Detter J.C."/>
            <person name="Han C."/>
            <person name="Tapia R."/>
            <person name="Ngatchou-Djao O.D."/>
            <person name="Rohde M."/>
            <person name="Goker M."/>
            <person name="Spring S."/>
            <person name="Sikorski J."/>
            <person name="Woyke T."/>
            <person name="Bristow J."/>
            <person name="Eisen J.A."/>
            <person name="Markowitz V."/>
            <person name="Hugenholtz P."/>
            <person name="Klenk H.P."/>
            <person name="Kyrpides N.C."/>
        </authorList>
    </citation>
    <scope>NUCLEOTIDE SEQUENCE [LARGE SCALE GENOMIC DNA]</scope>
    <source>
        <strain evidence="2">ATCC 23168 / DSM 4126 / NBRC 15989 / NCIMB 1408 / VKM B-1430 / H-43</strain>
    </source>
</reference>
<organism evidence="1 2">
    <name type="scientific">Marivirga tractuosa (strain ATCC 23168 / DSM 4126 / NBRC 15989 / NCIMB 1408 / VKM B-1430 / H-43)</name>
    <name type="common">Microscilla tractuosa</name>
    <name type="synonym">Flexibacter tractuosus</name>
    <dbReference type="NCBI Taxonomy" id="643867"/>
    <lineage>
        <taxon>Bacteria</taxon>
        <taxon>Pseudomonadati</taxon>
        <taxon>Bacteroidota</taxon>
        <taxon>Cytophagia</taxon>
        <taxon>Cytophagales</taxon>
        <taxon>Marivirgaceae</taxon>
        <taxon>Marivirga</taxon>
    </lineage>
</organism>
<evidence type="ECO:0000313" key="2">
    <source>
        <dbReference type="Proteomes" id="UP000008720"/>
    </source>
</evidence>
<dbReference type="AlphaFoldDB" id="E4TN71"/>
<accession>E4TN71</accession>
<dbReference type="EMBL" id="CP002349">
    <property type="protein sequence ID" value="ADR23459.1"/>
    <property type="molecule type" value="Genomic_DNA"/>
</dbReference>
<proteinExistence type="predicted"/>
<dbReference type="Proteomes" id="UP000008720">
    <property type="component" value="Chromosome"/>
</dbReference>
<gene>
    <name evidence="1" type="ordered locus">Ftrac_3487</name>
</gene>
<keyword evidence="2" id="KW-1185">Reference proteome</keyword>
<dbReference type="STRING" id="643867.Ftrac_3487"/>
<evidence type="ECO:0000313" key="1">
    <source>
        <dbReference type="EMBL" id="ADR23459.1"/>
    </source>
</evidence>
<dbReference type="KEGG" id="mtt:Ftrac_3487"/>
<dbReference type="HOGENOM" id="CLU_3045140_0_0_10"/>
<name>E4TN71_MARTH</name>
<sequence length="54" mass="6490">MFLLDKKRHDKNIYSYLAIFTLSPPLVLRDCNNIQYMSITDFKLLVLNKQDNRK</sequence>
<protein>
    <submittedName>
        <fullName evidence="1">Uncharacterized protein</fullName>
    </submittedName>
</protein>